<evidence type="ECO:0008006" key="5">
    <source>
        <dbReference type="Google" id="ProtNLM"/>
    </source>
</evidence>
<name>A0A1E2V5J5_9GAMM</name>
<dbReference type="CDD" id="cd06193">
    <property type="entry name" value="siderophore_interacting"/>
    <property type="match status" value="1"/>
</dbReference>
<evidence type="ECO:0000259" key="1">
    <source>
        <dbReference type="Pfam" id="PF04954"/>
    </source>
</evidence>
<comment type="caution">
    <text evidence="3">The sequence shown here is derived from an EMBL/GenBank/DDBJ whole genome shotgun (WGS) entry which is preliminary data.</text>
</comment>
<dbReference type="Gene3D" id="2.40.30.10">
    <property type="entry name" value="Translation factors"/>
    <property type="match status" value="1"/>
</dbReference>
<dbReference type="Proteomes" id="UP000094291">
    <property type="component" value="Unassembled WGS sequence"/>
</dbReference>
<feature type="domain" description="DUF2470" evidence="2">
    <location>
        <begin position="15"/>
        <end position="89"/>
    </location>
</feature>
<organism evidence="3 4">
    <name type="scientific">Terasakiispira papahanaumokuakeensis</name>
    <dbReference type="NCBI Taxonomy" id="197479"/>
    <lineage>
        <taxon>Bacteria</taxon>
        <taxon>Pseudomonadati</taxon>
        <taxon>Pseudomonadota</taxon>
        <taxon>Gammaproteobacteria</taxon>
        <taxon>Oceanospirillales</taxon>
        <taxon>Terasakiispira</taxon>
    </lineage>
</organism>
<accession>A0A1E2V5J5</accession>
<dbReference type="Pfam" id="PF10615">
    <property type="entry name" value="DUF2470"/>
    <property type="match status" value="1"/>
</dbReference>
<dbReference type="RefSeq" id="WP_068996648.1">
    <property type="nucleotide sequence ID" value="NZ_MDTQ01000001.1"/>
</dbReference>
<dbReference type="EMBL" id="MDTQ01000001">
    <property type="protein sequence ID" value="ODC02264.1"/>
    <property type="molecule type" value="Genomic_DNA"/>
</dbReference>
<reference evidence="3 4" key="1">
    <citation type="submission" date="2016-08" db="EMBL/GenBank/DDBJ databases">
        <authorList>
            <person name="Seilhamer J.J."/>
        </authorList>
    </citation>
    <scope>NUCLEOTIDE SEQUENCE [LARGE SCALE GENOMIC DNA]</scope>
    <source>
        <strain evidence="3 4">PH27A</strain>
    </source>
</reference>
<dbReference type="Gene3D" id="3.20.180.10">
    <property type="entry name" value="PNP-oxidase-like"/>
    <property type="match status" value="1"/>
</dbReference>
<dbReference type="STRING" id="197479.BFW38_00620"/>
<protein>
    <recommendedName>
        <fullName evidence="5">FAD-binding FR-type domain-containing protein</fullName>
    </recommendedName>
</protein>
<dbReference type="PANTHER" id="PTHR30157:SF0">
    <property type="entry name" value="NADPH-DEPENDENT FERRIC-CHELATE REDUCTASE"/>
    <property type="match status" value="1"/>
</dbReference>
<feature type="domain" description="SIP-like Rossmann fold" evidence="1">
    <location>
        <begin position="273"/>
        <end position="386"/>
    </location>
</feature>
<dbReference type="InterPro" id="IPR037119">
    <property type="entry name" value="Haem_oxidase_HugZ-like_sf"/>
</dbReference>
<sequence length="388" mass="44780">MNEHASISELDHKLDIIDHVNQDHSEELQAIVKHYGRKQSSVINATEPLLNIHDTLHAFNVEDIEDDALLLRVHQSTDSPTQLLRIPFEIEGSLEDKILYLAYAAITKQGHHLKNNVKRFFEVIDTQQLTANITRITIHSASPFPDDYPGYAYAFLLKTISKRPEYRQNTPQPTATPWHKRLVDRIFIWLMKHLSSSKRETLMMSVNKSVRLYTLRQAWQGENAHYRNLGYIDIFTHGQTAGSLWTKQLNVGDIIMSRSETADRHPHLLSGQALLIADETAFPALAGLLEQWHNPQPPHVILLSTHAEDQHYFNDAMWPTHSQIQRIVCPPERQGQEVLQRLANIETIEAVWAALESESAKQVRHYLRNQRHLAPRCNHVKGYWRLKS</sequence>
<dbReference type="OrthoDB" id="9814826at2"/>
<evidence type="ECO:0000259" key="2">
    <source>
        <dbReference type="Pfam" id="PF10615"/>
    </source>
</evidence>
<evidence type="ECO:0000313" key="3">
    <source>
        <dbReference type="EMBL" id="ODC02264.1"/>
    </source>
</evidence>
<dbReference type="InterPro" id="IPR039261">
    <property type="entry name" value="FNR_nucleotide-bd"/>
</dbReference>
<proteinExistence type="predicted"/>
<dbReference type="AlphaFoldDB" id="A0A1E2V5J5"/>
<dbReference type="InterPro" id="IPR039374">
    <property type="entry name" value="SIP_fam"/>
</dbReference>
<gene>
    <name evidence="3" type="ORF">BFW38_00620</name>
</gene>
<dbReference type="InterPro" id="IPR007037">
    <property type="entry name" value="SIP_rossman_dom"/>
</dbReference>
<keyword evidence="4" id="KW-1185">Reference proteome</keyword>
<dbReference type="Gene3D" id="3.40.50.80">
    <property type="entry name" value="Nucleotide-binding domain of ferredoxin-NADP reductase (FNR) module"/>
    <property type="match status" value="1"/>
</dbReference>
<dbReference type="Pfam" id="PF04954">
    <property type="entry name" value="SIP"/>
    <property type="match status" value="1"/>
</dbReference>
<evidence type="ECO:0000313" key="4">
    <source>
        <dbReference type="Proteomes" id="UP000094291"/>
    </source>
</evidence>
<dbReference type="PANTHER" id="PTHR30157">
    <property type="entry name" value="FERRIC REDUCTASE, NADPH-DEPENDENT"/>
    <property type="match status" value="1"/>
</dbReference>
<dbReference type="InterPro" id="IPR019595">
    <property type="entry name" value="DUF2470"/>
</dbReference>